<dbReference type="EMBL" id="FTMX01000004">
    <property type="protein sequence ID" value="SIR54590.1"/>
    <property type="molecule type" value="Genomic_DNA"/>
</dbReference>
<evidence type="ECO:0000313" key="1">
    <source>
        <dbReference type="EMBL" id="SIR54590.1"/>
    </source>
</evidence>
<protein>
    <submittedName>
        <fullName evidence="1">Uncharacterized protein</fullName>
    </submittedName>
</protein>
<comment type="caution">
    <text evidence="1">The sequence shown here is derived from an EMBL/GenBank/DDBJ whole genome shotgun (WGS) entry which is preliminary data.</text>
</comment>
<gene>
    <name evidence="1" type="ORF">SAMN05878482_104207</name>
</gene>
<dbReference type="RefSeq" id="WP_076368745.1">
    <property type="nucleotide sequence ID" value="NZ_FTMX01000004.1"/>
</dbReference>
<sequence length="92" mass="11001">MTRLYSLLLVLSIGFINMPDPEDISTFLYKKNKKYPLLKFPIKKNDNWKVEHGSIRQVVETNASINRLKDIIVVKEWYSGEFRATYYYYDND</sequence>
<dbReference type="AlphaFoldDB" id="A0A9X8RA57"/>
<organism evidence="1 2">
    <name type="scientific">Peribacillus simplex</name>
    <dbReference type="NCBI Taxonomy" id="1478"/>
    <lineage>
        <taxon>Bacteria</taxon>
        <taxon>Bacillati</taxon>
        <taxon>Bacillota</taxon>
        <taxon>Bacilli</taxon>
        <taxon>Bacillales</taxon>
        <taxon>Bacillaceae</taxon>
        <taxon>Peribacillus</taxon>
    </lineage>
</organism>
<accession>A0A9X8RA57</accession>
<proteinExistence type="predicted"/>
<evidence type="ECO:0000313" key="2">
    <source>
        <dbReference type="Proteomes" id="UP000185829"/>
    </source>
</evidence>
<reference evidence="1 2" key="1">
    <citation type="submission" date="2017-01" db="EMBL/GenBank/DDBJ databases">
        <authorList>
            <person name="Varghese N."/>
            <person name="Submissions S."/>
        </authorList>
    </citation>
    <scope>NUCLEOTIDE SEQUENCE [LARGE SCALE GENOMIC DNA]</scope>
    <source>
        <strain evidence="1 2">RUG2-6</strain>
    </source>
</reference>
<dbReference type="Proteomes" id="UP000185829">
    <property type="component" value="Unassembled WGS sequence"/>
</dbReference>
<name>A0A9X8RA57_9BACI</name>